<dbReference type="GO" id="GO:0016301">
    <property type="term" value="F:kinase activity"/>
    <property type="evidence" value="ECO:0007669"/>
    <property type="project" value="InterPro"/>
</dbReference>
<gene>
    <name evidence="8" type="ORF">PG2011B_1676</name>
</gene>
<dbReference type="Proteomes" id="UP000293613">
    <property type="component" value="Unassembled WGS sequence"/>
</dbReference>
<name>A0A8B3RF63_BIFAN</name>
<dbReference type="Pfam" id="PF06414">
    <property type="entry name" value="Zeta_toxin"/>
    <property type="match status" value="1"/>
</dbReference>
<comment type="similarity">
    <text evidence="1">Belongs to the zeta toxin family.</text>
</comment>
<comment type="caution">
    <text evidence="8">The sequence shown here is derived from an EMBL/GenBank/DDBJ whole genome shotgun (WGS) entry which is preliminary data.</text>
</comment>
<dbReference type="InterPro" id="IPR027417">
    <property type="entry name" value="P-loop_NTPase"/>
</dbReference>
<keyword evidence="4" id="KW-0067">ATP-binding</keyword>
<feature type="domain" description="Zeta toxin" evidence="7">
    <location>
        <begin position="22"/>
        <end position="208"/>
    </location>
</feature>
<evidence type="ECO:0000259" key="7">
    <source>
        <dbReference type="Pfam" id="PF06414"/>
    </source>
</evidence>
<dbReference type="Gene3D" id="3.40.50.300">
    <property type="entry name" value="P-loop containing nucleotide triphosphate hydrolases"/>
    <property type="match status" value="1"/>
</dbReference>
<dbReference type="EMBL" id="RSCO01000039">
    <property type="protein sequence ID" value="RYM91882.1"/>
    <property type="molecule type" value="Genomic_DNA"/>
</dbReference>
<evidence type="ECO:0000256" key="3">
    <source>
        <dbReference type="ARBA" id="ARBA00022741"/>
    </source>
</evidence>
<proteinExistence type="inferred from homology"/>
<dbReference type="InterPro" id="IPR010488">
    <property type="entry name" value="Zeta_toxin_domain"/>
</dbReference>
<evidence type="ECO:0000313" key="8">
    <source>
        <dbReference type="EMBL" id="RYM91882.1"/>
    </source>
</evidence>
<accession>A0A8B3RF63</accession>
<evidence type="ECO:0000313" key="9">
    <source>
        <dbReference type="Proteomes" id="UP000293613"/>
    </source>
</evidence>
<dbReference type="EC" id="2.7.1.176" evidence="2"/>
<protein>
    <recommendedName>
        <fullName evidence="5">UDP-N-acetylglucosamine kinase</fullName>
        <ecNumber evidence="2">2.7.1.176</ecNumber>
    </recommendedName>
    <alternativeName>
        <fullName evidence="5">UDP-N-acetylglucosamine kinase</fullName>
    </alternativeName>
</protein>
<comment type="catalytic activity">
    <reaction evidence="6">
        <text>UDP-N-acetyl-alpha-D-glucosamine + ATP = UDP-N-acetyl-alpha-D-glucosamine 3'-phosphate + ADP + H(+)</text>
        <dbReference type="Rhea" id="RHEA:32671"/>
        <dbReference type="ChEBI" id="CHEBI:15378"/>
        <dbReference type="ChEBI" id="CHEBI:30616"/>
        <dbReference type="ChEBI" id="CHEBI:57705"/>
        <dbReference type="ChEBI" id="CHEBI:64353"/>
        <dbReference type="ChEBI" id="CHEBI:456216"/>
        <dbReference type="EC" id="2.7.1.176"/>
    </reaction>
</comment>
<dbReference type="GO" id="GO:0005524">
    <property type="term" value="F:ATP binding"/>
    <property type="evidence" value="ECO:0007669"/>
    <property type="project" value="UniProtKB-KW"/>
</dbReference>
<evidence type="ECO:0000256" key="2">
    <source>
        <dbReference type="ARBA" id="ARBA00011963"/>
    </source>
</evidence>
<organism evidence="8 9">
    <name type="scientific">Bifidobacterium animalis subsp. lactis</name>
    <name type="common">Bifidobacterium lactis</name>
    <dbReference type="NCBI Taxonomy" id="302911"/>
    <lineage>
        <taxon>Bacteria</taxon>
        <taxon>Bacillati</taxon>
        <taxon>Actinomycetota</taxon>
        <taxon>Actinomycetes</taxon>
        <taxon>Bifidobacteriales</taxon>
        <taxon>Bifidobacteriaceae</taxon>
        <taxon>Bifidobacterium</taxon>
    </lineage>
</organism>
<sequence length="294" mass="33253">MNDTDITRIFREDIEPGLSNEKTSNNPVTVFLGGQPGAGKTKGQMLTLRLHPEERLLPIIGDDYRQYHPDYRRLVKDDPLAMPDVTAYASGRWTGMVVAWADAHQVSCIIEGTWRNRNTVLNEARHAHLIGRATHAVLVAVPPAISRLGILERYYLDRERGLEARWTPPQAHEDTVEALTHNVPFIATSGVMDRLTVIDRAGNTLYDGTDPNQFVESWHHVFTRPPSRQERADMAERVSKLKQLAQKHTPSNSQVLQLFDTLTVQDSSTTSTGGVWVQPHMRNGRPVRGYWRSH</sequence>
<keyword evidence="3" id="KW-0547">Nucleotide-binding</keyword>
<reference evidence="8 9" key="1">
    <citation type="journal article" date="2019" name="Appl. Environ. Microbiol.">
        <title>Dissecting the evolutionary development of the Bifidobacterium animalis species through comparative genomics analyses.</title>
        <authorList>
            <person name="Lugli G.A."/>
            <person name="Mancino W."/>
            <person name="Milani C."/>
            <person name="Duranti S."/>
            <person name="Mancabelli L."/>
            <person name="Napoli S."/>
            <person name="Mangifesta M."/>
            <person name="Viappiani A."/>
            <person name="Anzalone R."/>
            <person name="Longhi G."/>
            <person name="van Sinderen D."/>
            <person name="Ventura M."/>
            <person name="Turroni F."/>
        </authorList>
    </citation>
    <scope>NUCLEOTIDE SEQUENCE [LARGE SCALE GENOMIC DNA]</scope>
    <source>
        <strain evidence="8 9">2011B</strain>
    </source>
</reference>
<dbReference type="AlphaFoldDB" id="A0A8B3RF63"/>
<evidence type="ECO:0000256" key="1">
    <source>
        <dbReference type="ARBA" id="ARBA00009104"/>
    </source>
</evidence>
<evidence type="ECO:0000256" key="4">
    <source>
        <dbReference type="ARBA" id="ARBA00022840"/>
    </source>
</evidence>
<evidence type="ECO:0000256" key="6">
    <source>
        <dbReference type="ARBA" id="ARBA00048178"/>
    </source>
</evidence>
<evidence type="ECO:0000256" key="5">
    <source>
        <dbReference type="ARBA" id="ARBA00032897"/>
    </source>
</evidence>
<dbReference type="RefSeq" id="WP_130077816.1">
    <property type="nucleotide sequence ID" value="NZ_RSCO01000039.1"/>
</dbReference>
<dbReference type="SUPFAM" id="SSF52540">
    <property type="entry name" value="P-loop containing nucleoside triphosphate hydrolases"/>
    <property type="match status" value="1"/>
</dbReference>